<protein>
    <submittedName>
        <fullName evidence="1">Uncharacterized protein</fullName>
    </submittedName>
</protein>
<evidence type="ECO:0000313" key="2">
    <source>
        <dbReference type="Proteomes" id="UP000077465"/>
    </source>
</evidence>
<gene>
    <name evidence="1" type="ORF">AAX06_01860</name>
</gene>
<dbReference type="EMBL" id="CP011376">
    <property type="protein sequence ID" value="AKG07127.1"/>
    <property type="molecule type" value="Genomic_DNA"/>
</dbReference>
<name>A0AAC8T7L3_9GAMM</name>
<dbReference type="Proteomes" id="UP000077465">
    <property type="component" value="Chromosome"/>
</dbReference>
<reference evidence="1 2" key="1">
    <citation type="submission" date="2015-05" db="EMBL/GenBank/DDBJ databases">
        <authorList>
            <person name="Dickey A."/>
            <person name="Clawson M."/>
            <person name="Bono J."/>
            <person name="Loy J.D."/>
        </authorList>
    </citation>
    <scope>NUCLEOTIDE SEQUENCE [LARGE SCALE GENOMIC DNA]</scope>
    <source>
        <strain evidence="1 2">22581</strain>
    </source>
</reference>
<proteinExistence type="predicted"/>
<accession>A0AAC8T7L3</accession>
<evidence type="ECO:0000313" key="1">
    <source>
        <dbReference type="EMBL" id="AKG07127.1"/>
    </source>
</evidence>
<organism evidence="1 2">
    <name type="scientific">Moraxella bovoculi</name>
    <dbReference type="NCBI Taxonomy" id="386891"/>
    <lineage>
        <taxon>Bacteria</taxon>
        <taxon>Pseudomonadati</taxon>
        <taxon>Pseudomonadota</taxon>
        <taxon>Gammaproteobacteria</taxon>
        <taxon>Moraxellales</taxon>
        <taxon>Moraxellaceae</taxon>
        <taxon>Moraxella</taxon>
    </lineage>
</organism>
<sequence length="84" mass="9645">MYKRLGIALPNEVAGDLVSDNCIQIFVLANRQRRYIDGIALPLSVRDISDVCEHYHHYAPRWLLDAAVFALDDIWLDGFNKKSK</sequence>
<dbReference type="AlphaFoldDB" id="A0AAC8T7L3"/>